<keyword evidence="4" id="KW-0175">Coiled coil</keyword>
<feature type="coiled-coil region" evidence="4">
    <location>
        <begin position="4"/>
        <end position="31"/>
    </location>
</feature>
<dbReference type="SMART" id="SM00448">
    <property type="entry name" value="REC"/>
    <property type="match status" value="1"/>
</dbReference>
<evidence type="ECO:0000256" key="3">
    <source>
        <dbReference type="PROSITE-ProRule" id="PRU00169"/>
    </source>
</evidence>
<evidence type="ECO:0000259" key="6">
    <source>
        <dbReference type="PROSITE" id="PS50110"/>
    </source>
</evidence>
<feature type="modified residue" description="4-aspartylphosphate" evidence="3">
    <location>
        <position position="335"/>
    </location>
</feature>
<reference evidence="7 8" key="1">
    <citation type="submission" date="2021-01" db="EMBL/GenBank/DDBJ databases">
        <title>Roseomonas sp. nov, a bacterium isolated from an oil production mixture in Yumen Oilfield.</title>
        <authorList>
            <person name="Wu D."/>
        </authorList>
    </citation>
    <scope>NUCLEOTIDE SEQUENCE [LARGE SCALE GENOMIC DNA]</scope>
    <source>
        <strain evidence="7 8">ROY-5-3</strain>
    </source>
</reference>
<dbReference type="PANTHER" id="PTHR43065:SF49">
    <property type="entry name" value="HISTIDINE KINASE"/>
    <property type="match status" value="1"/>
</dbReference>
<dbReference type="Pfam" id="PF00072">
    <property type="entry name" value="Response_reg"/>
    <property type="match status" value="1"/>
</dbReference>
<evidence type="ECO:0000313" key="7">
    <source>
        <dbReference type="EMBL" id="MBU8543080.1"/>
    </source>
</evidence>
<dbReference type="SMART" id="SM00388">
    <property type="entry name" value="HisKA"/>
    <property type="match status" value="1"/>
</dbReference>
<feature type="domain" description="Histidine kinase" evidence="5">
    <location>
        <begin position="40"/>
        <end position="263"/>
    </location>
</feature>
<dbReference type="EC" id="2.7.13.3" evidence="2"/>
<evidence type="ECO:0000256" key="1">
    <source>
        <dbReference type="ARBA" id="ARBA00000085"/>
    </source>
</evidence>
<name>A0ABS6H326_9PROT</name>
<dbReference type="RefSeq" id="WP_216873374.1">
    <property type="nucleotide sequence ID" value="NZ_JAERQM010000001.1"/>
</dbReference>
<dbReference type="CDD" id="cd00082">
    <property type="entry name" value="HisKA"/>
    <property type="match status" value="1"/>
</dbReference>
<sequence length="405" mass="44314">MAVLNRSAESLQNQQEAISELNRKLLQAQRMEAVGQLTGGLAHDFNNLLTVILGSAELLAERLEHDPDLLQLAETTRDAAERGGELTRSLLAFARRQPLEPRPVDVGQEIQRMELLLRRTLGERVECRFDLTPRLPPALVDPAQLEAALMNLVLNARDAMPEGGRMTLETGFAQIDDDYAARHEEVVAGEYLVVAVTDTGSGMTSEVLAQAFEPFFTTKEFGRGSGLGLSMVYGFVKQSNGHVKIYSEPGHGTTVKLYLPRAAAAGVPRPMNPGRPARLRGGTESVLVVEDDEMVRTHVVGELTLLGYRVLAARNGVTAMEILRSEVLIDVLFTDVVMPGGISGPQLAEAALLLRPGLRVLYTSGYTENAVVHHGRLDPGVVLLSKPYRRQELAEKLRYVLRPEG</sequence>
<keyword evidence="3" id="KW-0597">Phosphoprotein</keyword>
<dbReference type="InterPro" id="IPR005467">
    <property type="entry name" value="His_kinase_dom"/>
</dbReference>
<dbReference type="InterPro" id="IPR001789">
    <property type="entry name" value="Sig_transdc_resp-reg_receiver"/>
</dbReference>
<dbReference type="Pfam" id="PF00512">
    <property type="entry name" value="HisKA"/>
    <property type="match status" value="1"/>
</dbReference>
<dbReference type="EMBL" id="JAERQM010000001">
    <property type="protein sequence ID" value="MBU8543080.1"/>
    <property type="molecule type" value="Genomic_DNA"/>
</dbReference>
<feature type="domain" description="Response regulatory" evidence="6">
    <location>
        <begin position="285"/>
        <end position="401"/>
    </location>
</feature>
<dbReference type="InterPro" id="IPR003661">
    <property type="entry name" value="HisK_dim/P_dom"/>
</dbReference>
<dbReference type="Proteomes" id="UP000689967">
    <property type="component" value="Unassembled WGS sequence"/>
</dbReference>
<comment type="caution">
    <text evidence="7">The sequence shown here is derived from an EMBL/GenBank/DDBJ whole genome shotgun (WGS) entry which is preliminary data.</text>
</comment>
<dbReference type="Pfam" id="PF02518">
    <property type="entry name" value="HATPase_c"/>
    <property type="match status" value="1"/>
</dbReference>
<comment type="catalytic activity">
    <reaction evidence="1">
        <text>ATP + protein L-histidine = ADP + protein N-phospho-L-histidine.</text>
        <dbReference type="EC" id="2.7.13.3"/>
    </reaction>
</comment>
<keyword evidence="8" id="KW-1185">Reference proteome</keyword>
<dbReference type="PROSITE" id="PS50109">
    <property type="entry name" value="HIS_KIN"/>
    <property type="match status" value="1"/>
</dbReference>
<proteinExistence type="predicted"/>
<gene>
    <name evidence="7" type="ORF">JJQ90_05150</name>
</gene>
<protein>
    <recommendedName>
        <fullName evidence="2">histidine kinase</fullName>
        <ecNumber evidence="2">2.7.13.3</ecNumber>
    </recommendedName>
</protein>
<dbReference type="PROSITE" id="PS50110">
    <property type="entry name" value="RESPONSE_REGULATORY"/>
    <property type="match status" value="1"/>
</dbReference>
<evidence type="ECO:0000256" key="2">
    <source>
        <dbReference type="ARBA" id="ARBA00012438"/>
    </source>
</evidence>
<dbReference type="SMART" id="SM00387">
    <property type="entry name" value="HATPase_c"/>
    <property type="match status" value="1"/>
</dbReference>
<evidence type="ECO:0000256" key="4">
    <source>
        <dbReference type="SAM" id="Coils"/>
    </source>
</evidence>
<accession>A0ABS6H326</accession>
<dbReference type="InterPro" id="IPR003594">
    <property type="entry name" value="HATPase_dom"/>
</dbReference>
<evidence type="ECO:0000313" key="8">
    <source>
        <dbReference type="Proteomes" id="UP000689967"/>
    </source>
</evidence>
<evidence type="ECO:0000259" key="5">
    <source>
        <dbReference type="PROSITE" id="PS50109"/>
    </source>
</evidence>
<organism evidence="7 8">
    <name type="scientific">Falsiroseomonas oleicola</name>
    <dbReference type="NCBI Taxonomy" id="2801474"/>
    <lineage>
        <taxon>Bacteria</taxon>
        <taxon>Pseudomonadati</taxon>
        <taxon>Pseudomonadota</taxon>
        <taxon>Alphaproteobacteria</taxon>
        <taxon>Acetobacterales</taxon>
        <taxon>Roseomonadaceae</taxon>
        <taxon>Falsiroseomonas</taxon>
    </lineage>
</organism>
<dbReference type="PANTHER" id="PTHR43065">
    <property type="entry name" value="SENSOR HISTIDINE KINASE"/>
    <property type="match status" value="1"/>
</dbReference>